<organism evidence="2 3">
    <name type="scientific">Undibacterium flavidum</name>
    <dbReference type="NCBI Taxonomy" id="2762297"/>
    <lineage>
        <taxon>Bacteria</taxon>
        <taxon>Pseudomonadati</taxon>
        <taxon>Pseudomonadota</taxon>
        <taxon>Betaproteobacteria</taxon>
        <taxon>Burkholderiales</taxon>
        <taxon>Oxalobacteraceae</taxon>
        <taxon>Undibacterium</taxon>
    </lineage>
</organism>
<dbReference type="Pfam" id="PF09912">
    <property type="entry name" value="DUF2141"/>
    <property type="match status" value="1"/>
</dbReference>
<reference evidence="2 3" key="1">
    <citation type="submission" date="2020-08" db="EMBL/GenBank/DDBJ databases">
        <title>Novel species isolated from subtropical streams in China.</title>
        <authorList>
            <person name="Lu H."/>
        </authorList>
    </citation>
    <scope>NUCLEOTIDE SEQUENCE [LARGE SCALE GENOMIC DNA]</scope>
    <source>
        <strain evidence="2 3">LX15W</strain>
    </source>
</reference>
<dbReference type="Proteomes" id="UP000624279">
    <property type="component" value="Unassembled WGS sequence"/>
</dbReference>
<evidence type="ECO:0000313" key="2">
    <source>
        <dbReference type="EMBL" id="MBC3872600.1"/>
    </source>
</evidence>
<evidence type="ECO:0000313" key="3">
    <source>
        <dbReference type="Proteomes" id="UP000624279"/>
    </source>
</evidence>
<dbReference type="InterPro" id="IPR018673">
    <property type="entry name" value="DUF2141"/>
</dbReference>
<name>A0ABR6Y7M1_9BURK</name>
<keyword evidence="1" id="KW-0732">Signal</keyword>
<dbReference type="EMBL" id="JACOGA010000002">
    <property type="protein sequence ID" value="MBC3872600.1"/>
    <property type="molecule type" value="Genomic_DNA"/>
</dbReference>
<dbReference type="RefSeq" id="WP_186940587.1">
    <property type="nucleotide sequence ID" value="NZ_JACOGA010000002.1"/>
</dbReference>
<feature type="chain" id="PRO_5045556179" evidence="1">
    <location>
        <begin position="28"/>
        <end position="144"/>
    </location>
</feature>
<sequence length="144" mass="15440">MSFITKFTASALMSVAMIASANNNAFAADLQVEVSGITQVKGEILLALFDQKGRWLRTAAMRTKTAATGDKVVLTFSGLAEGEYAISAFQDLNGNGDLDRNLIGIPSEPYGFSNDAVGNFGPPSFEDAKIKMDAQNKSIRIRLN</sequence>
<protein>
    <submittedName>
        <fullName evidence="2">DUF2141 domain-containing protein</fullName>
    </submittedName>
</protein>
<feature type="signal peptide" evidence="1">
    <location>
        <begin position="1"/>
        <end position="27"/>
    </location>
</feature>
<gene>
    <name evidence="2" type="ORF">H8K55_03285</name>
</gene>
<accession>A0ABR6Y7M1</accession>
<evidence type="ECO:0000256" key="1">
    <source>
        <dbReference type="SAM" id="SignalP"/>
    </source>
</evidence>
<proteinExistence type="predicted"/>
<comment type="caution">
    <text evidence="2">The sequence shown here is derived from an EMBL/GenBank/DDBJ whole genome shotgun (WGS) entry which is preliminary data.</text>
</comment>
<keyword evidence="3" id="KW-1185">Reference proteome</keyword>